<organism evidence="3 4">
    <name type="scientific">Roseivivax halotolerans</name>
    <dbReference type="NCBI Taxonomy" id="93684"/>
    <lineage>
        <taxon>Bacteria</taxon>
        <taxon>Pseudomonadati</taxon>
        <taxon>Pseudomonadota</taxon>
        <taxon>Alphaproteobacteria</taxon>
        <taxon>Rhodobacterales</taxon>
        <taxon>Roseobacteraceae</taxon>
        <taxon>Roseivivax</taxon>
    </lineage>
</organism>
<dbReference type="AlphaFoldDB" id="A0A1I5V3L2"/>
<evidence type="ECO:0000259" key="2">
    <source>
        <dbReference type="Pfam" id="PF01551"/>
    </source>
</evidence>
<dbReference type="STRING" id="93684.SAMN05421853_101311"/>
<feature type="chain" id="PRO_5017247700" evidence="1">
    <location>
        <begin position="20"/>
        <end position="372"/>
    </location>
</feature>
<dbReference type="Pfam" id="PF01551">
    <property type="entry name" value="Peptidase_M23"/>
    <property type="match status" value="1"/>
</dbReference>
<dbReference type="CDD" id="cd12797">
    <property type="entry name" value="M23_peptidase"/>
    <property type="match status" value="1"/>
</dbReference>
<feature type="signal peptide" evidence="1">
    <location>
        <begin position="1"/>
        <end position="19"/>
    </location>
</feature>
<dbReference type="EMBL" id="FOXV01000001">
    <property type="protein sequence ID" value="SFQ02051.1"/>
    <property type="molecule type" value="Genomic_DNA"/>
</dbReference>
<gene>
    <name evidence="3" type="ORF">SAMN05421853_101311</name>
</gene>
<reference evidence="4" key="1">
    <citation type="submission" date="2016-10" db="EMBL/GenBank/DDBJ databases">
        <authorList>
            <person name="Varghese N."/>
            <person name="Submissions S."/>
        </authorList>
    </citation>
    <scope>NUCLEOTIDE SEQUENCE [LARGE SCALE GENOMIC DNA]</scope>
    <source>
        <strain evidence="4">JCM 10271</strain>
    </source>
</reference>
<dbReference type="InterPro" id="IPR011055">
    <property type="entry name" value="Dup_hybrid_motif"/>
</dbReference>
<evidence type="ECO:0000313" key="4">
    <source>
        <dbReference type="Proteomes" id="UP000243106"/>
    </source>
</evidence>
<name>A0A1I5V3L2_9RHOB</name>
<keyword evidence="4" id="KW-1185">Reference proteome</keyword>
<dbReference type="Gene3D" id="2.70.70.10">
    <property type="entry name" value="Glucose Permease (Domain IIA)"/>
    <property type="match status" value="1"/>
</dbReference>
<sequence length="372" mass="38451">MIRAAAIVLCLAVSGTAEAQDAGERARAAAVALERAAEDLAVADRASDRVAALTDTIRAYEDGLVAMRDGLRDAAIREAGLRRDLAARETEVAELLSALQSLGRSDVTQQLLHPDGPVGAARAGMLVASVTPGLAARALALRADLEEVEDLRILQENAAETLRDGLQGVQEARAALSQAVADRTDLPQRFTEDPVKTAILIGATETLDGFASGLAEITEGETAPETGATLAKGDLALPASGQILRRAGEEDAAGVARPGIVLATAPGALVTTPAAATVRYRGPLLDYGLVIILEPRADLLFVFAGLDTVYGETGQVLPAGAPVGLMAGGAEDTSVLQPNSGGGNARPETLYIEVREGDRPVDPLDWFATDKG</sequence>
<dbReference type="RefSeq" id="WP_093009022.1">
    <property type="nucleotide sequence ID" value="NZ_FOXV01000001.1"/>
</dbReference>
<dbReference type="SUPFAM" id="SSF51261">
    <property type="entry name" value="Duplicated hybrid motif"/>
    <property type="match status" value="1"/>
</dbReference>
<dbReference type="InterPro" id="IPR016047">
    <property type="entry name" value="M23ase_b-sheet_dom"/>
</dbReference>
<keyword evidence="1" id="KW-0732">Signal</keyword>
<accession>A0A1I5V3L2</accession>
<evidence type="ECO:0000313" key="3">
    <source>
        <dbReference type="EMBL" id="SFQ02051.1"/>
    </source>
</evidence>
<dbReference type="Proteomes" id="UP000243106">
    <property type="component" value="Unassembled WGS sequence"/>
</dbReference>
<dbReference type="GO" id="GO:0016787">
    <property type="term" value="F:hydrolase activity"/>
    <property type="evidence" value="ECO:0007669"/>
    <property type="project" value="UniProtKB-KW"/>
</dbReference>
<proteinExistence type="predicted"/>
<evidence type="ECO:0000256" key="1">
    <source>
        <dbReference type="SAM" id="SignalP"/>
    </source>
</evidence>
<protein>
    <submittedName>
        <fullName evidence="3">Septal ring factor EnvC, activator of murein hydrolases AmiA and AmiB</fullName>
    </submittedName>
</protein>
<keyword evidence="3" id="KW-0378">Hydrolase</keyword>
<feature type="domain" description="M23ase beta-sheet core" evidence="2">
    <location>
        <begin position="258"/>
        <end position="363"/>
    </location>
</feature>